<evidence type="ECO:0000256" key="4">
    <source>
        <dbReference type="ARBA" id="ARBA00022692"/>
    </source>
</evidence>
<evidence type="ECO:0000256" key="1">
    <source>
        <dbReference type="ARBA" id="ARBA00004389"/>
    </source>
</evidence>
<dbReference type="Pfam" id="PF09439">
    <property type="entry name" value="SRPRB"/>
    <property type="match status" value="1"/>
</dbReference>
<evidence type="ECO:0000313" key="13">
    <source>
        <dbReference type="Proteomes" id="UP000262825"/>
    </source>
</evidence>
<dbReference type="VEuPathDB" id="FungiDB:SCODWIG_00634"/>
<dbReference type="OrthoDB" id="41266at2759"/>
<dbReference type="AlphaFoldDB" id="A0A376B2H8"/>
<keyword evidence="5" id="KW-0547">Nucleotide-binding</keyword>
<name>A0A376B2H8_9ASCO</name>
<protein>
    <recommendedName>
        <fullName evidence="3">Signal recognition particle receptor subunit beta</fullName>
    </recommendedName>
</protein>
<keyword evidence="6" id="KW-0256">Endoplasmic reticulum</keyword>
<evidence type="ECO:0000256" key="6">
    <source>
        <dbReference type="ARBA" id="ARBA00022824"/>
    </source>
</evidence>
<keyword evidence="9 11" id="KW-0472">Membrane</keyword>
<accession>A0A376B2H8</accession>
<dbReference type="InterPro" id="IPR019009">
    <property type="entry name" value="SRP_receptor_beta_su"/>
</dbReference>
<evidence type="ECO:0000256" key="3">
    <source>
        <dbReference type="ARBA" id="ARBA00020256"/>
    </source>
</evidence>
<evidence type="ECO:0000256" key="7">
    <source>
        <dbReference type="ARBA" id="ARBA00022989"/>
    </source>
</evidence>
<evidence type="ECO:0000256" key="8">
    <source>
        <dbReference type="ARBA" id="ARBA00023134"/>
    </source>
</evidence>
<sequence>MSGKVTNMIIAIANDLDVNIKLLLGIIIPIFVVIITSVLFKSGIFLNSGFIANSSSSTSGPVFIVAGPSNSGKTSFLTRLREPNNTKFQTVTTQEYSVLRNYRNANNLTKKKVCNIIDFPGHIRLRYQLLNYFKNTLKNKSNIRGVVFFMDSTVNAEQMVYTAECLLDILNITEKNGIDVLVACNKSDLFASRPSLKIKEQLEKNLKEIINRKKKSVGEKNSTFDNTDDGNDNNGIGNSLEVIMEQLGSDPKFDRLESEIVFKNGSVVNKNIDDWLEWMDEKL</sequence>
<gene>
    <name evidence="12" type="ORF">SCODWIG_00634</name>
</gene>
<evidence type="ECO:0000256" key="10">
    <source>
        <dbReference type="ARBA" id="ARBA00023170"/>
    </source>
</evidence>
<evidence type="ECO:0000256" key="11">
    <source>
        <dbReference type="SAM" id="Phobius"/>
    </source>
</evidence>
<dbReference type="GO" id="GO:0005789">
    <property type="term" value="C:endoplasmic reticulum membrane"/>
    <property type="evidence" value="ECO:0007669"/>
    <property type="project" value="UniProtKB-SubCell"/>
</dbReference>
<evidence type="ECO:0000313" key="12">
    <source>
        <dbReference type="EMBL" id="SSD58873.1"/>
    </source>
</evidence>
<dbReference type="Proteomes" id="UP000262825">
    <property type="component" value="Unassembled WGS sequence"/>
</dbReference>
<dbReference type="SUPFAM" id="SSF52540">
    <property type="entry name" value="P-loop containing nucleoside triphosphate hydrolases"/>
    <property type="match status" value="1"/>
</dbReference>
<keyword evidence="8" id="KW-0342">GTP-binding</keyword>
<comment type="similarity">
    <text evidence="2">Belongs to the SRP receptor beta subunit family.</text>
</comment>
<dbReference type="EMBL" id="UFAJ01000058">
    <property type="protein sequence ID" value="SSD58873.1"/>
    <property type="molecule type" value="Genomic_DNA"/>
</dbReference>
<reference evidence="13" key="1">
    <citation type="submission" date="2018-06" db="EMBL/GenBank/DDBJ databases">
        <authorList>
            <person name="Guldener U."/>
        </authorList>
    </citation>
    <scope>NUCLEOTIDE SEQUENCE [LARGE SCALE GENOMIC DNA]</scope>
    <source>
        <strain evidence="13">UTAD17</strain>
    </source>
</reference>
<evidence type="ECO:0000256" key="5">
    <source>
        <dbReference type="ARBA" id="ARBA00022741"/>
    </source>
</evidence>
<keyword evidence="13" id="KW-1185">Reference proteome</keyword>
<evidence type="ECO:0000256" key="9">
    <source>
        <dbReference type="ARBA" id="ARBA00023136"/>
    </source>
</evidence>
<dbReference type="GO" id="GO:0005525">
    <property type="term" value="F:GTP binding"/>
    <property type="evidence" value="ECO:0007669"/>
    <property type="project" value="UniProtKB-KW"/>
</dbReference>
<keyword evidence="7 11" id="KW-1133">Transmembrane helix</keyword>
<comment type="subcellular location">
    <subcellularLocation>
        <location evidence="1">Endoplasmic reticulum membrane</location>
        <topology evidence="1">Single-pass membrane protein</topology>
    </subcellularLocation>
</comment>
<keyword evidence="4 11" id="KW-0812">Transmembrane</keyword>
<keyword evidence="10" id="KW-0675">Receptor</keyword>
<evidence type="ECO:0000256" key="2">
    <source>
        <dbReference type="ARBA" id="ARBA00005619"/>
    </source>
</evidence>
<organism evidence="12 13">
    <name type="scientific">Saccharomycodes ludwigii</name>
    <dbReference type="NCBI Taxonomy" id="36035"/>
    <lineage>
        <taxon>Eukaryota</taxon>
        <taxon>Fungi</taxon>
        <taxon>Dikarya</taxon>
        <taxon>Ascomycota</taxon>
        <taxon>Saccharomycotina</taxon>
        <taxon>Saccharomycetes</taxon>
        <taxon>Saccharomycodales</taxon>
        <taxon>Saccharomycodaceae</taxon>
        <taxon>Saccharomycodes</taxon>
    </lineage>
</organism>
<dbReference type="InterPro" id="IPR027417">
    <property type="entry name" value="P-loop_NTPase"/>
</dbReference>
<proteinExistence type="inferred from homology"/>
<feature type="transmembrane region" description="Helical" evidence="11">
    <location>
        <begin position="20"/>
        <end position="40"/>
    </location>
</feature>
<dbReference type="Gene3D" id="3.40.50.300">
    <property type="entry name" value="P-loop containing nucleotide triphosphate hydrolases"/>
    <property type="match status" value="1"/>
</dbReference>